<organism evidence="11 12">
    <name type="scientific">Candidatus Campbellbacteria bacterium CG22_combo_CG10-13_8_21_14_all_43_18</name>
    <dbReference type="NCBI Taxonomy" id="1974530"/>
    <lineage>
        <taxon>Bacteria</taxon>
        <taxon>Candidatus Campbelliibacteriota</taxon>
    </lineage>
</organism>
<dbReference type="InterPro" id="IPR050062">
    <property type="entry name" value="Pro-tRNA_synthetase"/>
</dbReference>
<dbReference type="InterPro" id="IPR044140">
    <property type="entry name" value="ProRS_anticodon_short"/>
</dbReference>
<evidence type="ECO:0000256" key="2">
    <source>
        <dbReference type="ARBA" id="ARBA00019110"/>
    </source>
</evidence>
<dbReference type="EMBL" id="PCTS01000033">
    <property type="protein sequence ID" value="PIP86378.1"/>
    <property type="molecule type" value="Genomic_DNA"/>
</dbReference>
<dbReference type="SUPFAM" id="SSF52954">
    <property type="entry name" value="Class II aaRS ABD-related"/>
    <property type="match status" value="1"/>
</dbReference>
<evidence type="ECO:0000256" key="1">
    <source>
        <dbReference type="ARBA" id="ARBA00012831"/>
    </source>
</evidence>
<evidence type="ECO:0000256" key="8">
    <source>
        <dbReference type="ARBA" id="ARBA00029731"/>
    </source>
</evidence>
<evidence type="ECO:0000256" key="9">
    <source>
        <dbReference type="ARBA" id="ARBA00047671"/>
    </source>
</evidence>
<gene>
    <name evidence="11" type="ORF">COW82_02360</name>
</gene>
<dbReference type="Proteomes" id="UP000231276">
    <property type="component" value="Unassembled WGS sequence"/>
</dbReference>
<dbReference type="InterPro" id="IPR002314">
    <property type="entry name" value="aa-tRNA-synt_IIb"/>
</dbReference>
<dbReference type="Pfam" id="PF03129">
    <property type="entry name" value="HGTP_anticodon"/>
    <property type="match status" value="1"/>
</dbReference>
<dbReference type="PROSITE" id="PS50862">
    <property type="entry name" value="AA_TRNA_LIGASE_II"/>
    <property type="match status" value="1"/>
</dbReference>
<evidence type="ECO:0000256" key="4">
    <source>
        <dbReference type="ARBA" id="ARBA00022741"/>
    </source>
</evidence>
<dbReference type="Gene3D" id="3.40.50.800">
    <property type="entry name" value="Anticodon-binding domain"/>
    <property type="match status" value="1"/>
</dbReference>
<dbReference type="PRINTS" id="PR01046">
    <property type="entry name" value="TRNASYNTHPRO"/>
</dbReference>
<dbReference type="PANTHER" id="PTHR42753">
    <property type="entry name" value="MITOCHONDRIAL RIBOSOME PROTEIN L39/PROLYL-TRNA LIGASE FAMILY MEMBER"/>
    <property type="match status" value="1"/>
</dbReference>
<dbReference type="GO" id="GO:0005737">
    <property type="term" value="C:cytoplasm"/>
    <property type="evidence" value="ECO:0007669"/>
    <property type="project" value="InterPro"/>
</dbReference>
<dbReference type="GO" id="GO:0004827">
    <property type="term" value="F:proline-tRNA ligase activity"/>
    <property type="evidence" value="ECO:0007669"/>
    <property type="project" value="UniProtKB-EC"/>
</dbReference>
<keyword evidence="5" id="KW-0067">ATP-binding</keyword>
<accession>A0A2H0DWY5</accession>
<dbReference type="InterPro" id="IPR036621">
    <property type="entry name" value="Anticodon-bd_dom_sf"/>
</dbReference>
<dbReference type="AlphaFoldDB" id="A0A2H0DWY5"/>
<keyword evidence="3" id="KW-0436">Ligase</keyword>
<comment type="catalytic activity">
    <reaction evidence="9">
        <text>tRNA(Pro) + L-proline + ATP = L-prolyl-tRNA(Pro) + AMP + diphosphate</text>
        <dbReference type="Rhea" id="RHEA:14305"/>
        <dbReference type="Rhea" id="RHEA-COMP:9700"/>
        <dbReference type="Rhea" id="RHEA-COMP:9702"/>
        <dbReference type="ChEBI" id="CHEBI:30616"/>
        <dbReference type="ChEBI" id="CHEBI:33019"/>
        <dbReference type="ChEBI" id="CHEBI:60039"/>
        <dbReference type="ChEBI" id="CHEBI:78442"/>
        <dbReference type="ChEBI" id="CHEBI:78532"/>
        <dbReference type="ChEBI" id="CHEBI:456215"/>
        <dbReference type="EC" id="6.1.1.15"/>
    </reaction>
</comment>
<evidence type="ECO:0000256" key="7">
    <source>
        <dbReference type="ARBA" id="ARBA00023146"/>
    </source>
</evidence>
<protein>
    <recommendedName>
        <fullName evidence="2">Proline--tRNA ligase</fullName>
        <ecNumber evidence="1">6.1.1.15</ecNumber>
    </recommendedName>
    <alternativeName>
        <fullName evidence="8">Prolyl-tRNA synthetase</fullName>
    </alternativeName>
</protein>
<sequence>MIQSRLFTKTRKEAPKDEVSKNAELLIRGGFISKEMAGVYNYLPLGLRTLNKINKIIREEMDAIGGQEIHMSVLQEKGIWQKSKRWDKTIVDNWFKSKLKNGTEVGLGFTHEEPLANLMKNHISSYRDLPIFPYQIQVKFRNETRAKSGLMRGREFLMKDMYSFCKTEDEQHKFYEKAKKAYGKIFQRLGLGDITYLTFASGGSFSKFSHEFQTITPNGEDTIYIEENKRIALNKEILKEKENIEDFKEKKLVPQKAVEVGNIFNLGTKFSESQGLYYLDEKGKKQKVWMGSYGIGPGRVMGTIVEVFADKSGIVWPEAVAPFKFHIVALDAANKNVRMEAEEIYKKMLGSGIESLYDDREAPAGEKFADSDLIGIPYRIVVSEKNLADGTLEIKNRKTGEVKKVAKEKILNSLLQ</sequence>
<dbReference type="GO" id="GO:0005524">
    <property type="term" value="F:ATP binding"/>
    <property type="evidence" value="ECO:0007669"/>
    <property type="project" value="UniProtKB-KW"/>
</dbReference>
<keyword evidence="4" id="KW-0547">Nucleotide-binding</keyword>
<dbReference type="InterPro" id="IPR002316">
    <property type="entry name" value="Pro-tRNA-ligase_IIa"/>
</dbReference>
<keyword evidence="7 11" id="KW-0030">Aminoacyl-tRNA synthetase</keyword>
<evidence type="ECO:0000313" key="12">
    <source>
        <dbReference type="Proteomes" id="UP000231276"/>
    </source>
</evidence>
<dbReference type="PANTHER" id="PTHR42753:SF2">
    <property type="entry name" value="PROLINE--TRNA LIGASE"/>
    <property type="match status" value="1"/>
</dbReference>
<dbReference type="InterPro" id="IPR045864">
    <property type="entry name" value="aa-tRNA-synth_II/BPL/LPL"/>
</dbReference>
<evidence type="ECO:0000256" key="3">
    <source>
        <dbReference type="ARBA" id="ARBA00022598"/>
    </source>
</evidence>
<dbReference type="CDD" id="cd00861">
    <property type="entry name" value="ProRS_anticodon_short"/>
    <property type="match status" value="1"/>
</dbReference>
<dbReference type="Gene3D" id="3.30.930.10">
    <property type="entry name" value="Bira Bifunctional Protein, Domain 2"/>
    <property type="match status" value="1"/>
</dbReference>
<dbReference type="InterPro" id="IPR004154">
    <property type="entry name" value="Anticodon-bd"/>
</dbReference>
<proteinExistence type="predicted"/>
<dbReference type="Pfam" id="PF00587">
    <property type="entry name" value="tRNA-synt_2b"/>
    <property type="match status" value="1"/>
</dbReference>
<dbReference type="SUPFAM" id="SSF55681">
    <property type="entry name" value="Class II aaRS and biotin synthetases"/>
    <property type="match status" value="1"/>
</dbReference>
<dbReference type="EC" id="6.1.1.15" evidence="1"/>
<feature type="domain" description="Aminoacyl-transfer RNA synthetases class-II family profile" evidence="10">
    <location>
        <begin position="38"/>
        <end position="317"/>
    </location>
</feature>
<evidence type="ECO:0000313" key="11">
    <source>
        <dbReference type="EMBL" id="PIP86378.1"/>
    </source>
</evidence>
<reference evidence="11 12" key="1">
    <citation type="submission" date="2017-09" db="EMBL/GenBank/DDBJ databases">
        <title>Depth-based differentiation of microbial function through sediment-hosted aquifers and enrichment of novel symbionts in the deep terrestrial subsurface.</title>
        <authorList>
            <person name="Probst A.J."/>
            <person name="Ladd B."/>
            <person name="Jarett J.K."/>
            <person name="Geller-Mcgrath D.E."/>
            <person name="Sieber C.M."/>
            <person name="Emerson J.B."/>
            <person name="Anantharaman K."/>
            <person name="Thomas B.C."/>
            <person name="Malmstrom R."/>
            <person name="Stieglmeier M."/>
            <person name="Klingl A."/>
            <person name="Woyke T."/>
            <person name="Ryan C.M."/>
            <person name="Banfield J.F."/>
        </authorList>
    </citation>
    <scope>NUCLEOTIDE SEQUENCE [LARGE SCALE GENOMIC DNA]</scope>
    <source>
        <strain evidence="11">CG22_combo_CG10-13_8_21_14_all_43_18</strain>
    </source>
</reference>
<evidence type="ECO:0000256" key="5">
    <source>
        <dbReference type="ARBA" id="ARBA00022840"/>
    </source>
</evidence>
<dbReference type="GO" id="GO:0006433">
    <property type="term" value="P:prolyl-tRNA aminoacylation"/>
    <property type="evidence" value="ECO:0007669"/>
    <property type="project" value="InterPro"/>
</dbReference>
<name>A0A2H0DWY5_9BACT</name>
<evidence type="ECO:0000259" key="10">
    <source>
        <dbReference type="PROSITE" id="PS50862"/>
    </source>
</evidence>
<keyword evidence="6" id="KW-0648">Protein biosynthesis</keyword>
<comment type="caution">
    <text evidence="11">The sequence shown here is derived from an EMBL/GenBank/DDBJ whole genome shotgun (WGS) entry which is preliminary data.</text>
</comment>
<dbReference type="InterPro" id="IPR006195">
    <property type="entry name" value="aa-tRNA-synth_II"/>
</dbReference>
<evidence type="ECO:0000256" key="6">
    <source>
        <dbReference type="ARBA" id="ARBA00022917"/>
    </source>
</evidence>